<keyword evidence="1" id="KW-0472">Membrane</keyword>
<dbReference type="InterPro" id="IPR052179">
    <property type="entry name" value="DD-CPase-like"/>
</dbReference>
<feature type="transmembrane region" description="Helical" evidence="1">
    <location>
        <begin position="58"/>
        <end position="76"/>
    </location>
</feature>
<sequence>MNASSLQMKLAYKNKIFSKVKKFNRKHKAFCFLGICYAFAAIALYDILFYFYRSSKRYICLACGLLFFVFSSSFSYPAMSLNISFASDVSVDGYSSDSEEVLSSEEVAESDAELAVSQDIDSELIREAMESENPDVAEAEHFNPEKQASLSEILEATGDGAAVTEETDEGTDLSNPDEINFDGSDWKIMLVNKQHPIPDDYEFPLGTISGTMRCDERIIAPLLEMMRAANADGVALIICSPYRDRDRQTMLFNNKVSRYMEGGMNYMEAYNLASQAVTVPGSSEHQIGLAIDIITEGYSSLDEGFGNTRAGKWLADNSYKYGFILRYPAGKENITSIEFEPWHFRYVGVDAATVIHENGICLEEFWNTYVN</sequence>
<accession>A0A1G5B4N2</accession>
<keyword evidence="3" id="KW-0645">Protease</keyword>
<keyword evidence="1" id="KW-0812">Transmembrane</keyword>
<keyword evidence="3" id="KW-0378">Hydrolase</keyword>
<dbReference type="PANTHER" id="PTHR34385:SF1">
    <property type="entry name" value="PEPTIDOGLYCAN L-ALANYL-D-GLUTAMATE ENDOPEPTIDASE CWLK"/>
    <property type="match status" value="1"/>
</dbReference>
<evidence type="ECO:0000256" key="1">
    <source>
        <dbReference type="SAM" id="Phobius"/>
    </source>
</evidence>
<evidence type="ECO:0000259" key="2">
    <source>
        <dbReference type="Pfam" id="PF02557"/>
    </source>
</evidence>
<dbReference type="OrthoDB" id="9792074at2"/>
<dbReference type="InterPro" id="IPR058193">
    <property type="entry name" value="VanY/YodJ_core_dom"/>
</dbReference>
<protein>
    <submittedName>
        <fullName evidence="3">D-alanyl-D-alanine carboxypeptidase</fullName>
    </submittedName>
</protein>
<dbReference type="AlphaFoldDB" id="A0A1G5B4N2"/>
<proteinExistence type="predicted"/>
<feature type="domain" description="D-alanyl-D-alanine carboxypeptidase-like core" evidence="2">
    <location>
        <begin position="215"/>
        <end position="348"/>
    </location>
</feature>
<dbReference type="GO" id="GO:0006508">
    <property type="term" value="P:proteolysis"/>
    <property type="evidence" value="ECO:0007669"/>
    <property type="project" value="InterPro"/>
</dbReference>
<feature type="transmembrane region" description="Helical" evidence="1">
    <location>
        <begin position="29"/>
        <end position="52"/>
    </location>
</feature>
<dbReference type="InterPro" id="IPR009045">
    <property type="entry name" value="Zn_M74/Hedgehog-like"/>
</dbReference>
<dbReference type="Proteomes" id="UP000183047">
    <property type="component" value="Unassembled WGS sequence"/>
</dbReference>
<dbReference type="EMBL" id="FMUR01000004">
    <property type="protein sequence ID" value="SCX85134.1"/>
    <property type="molecule type" value="Genomic_DNA"/>
</dbReference>
<evidence type="ECO:0000313" key="4">
    <source>
        <dbReference type="Proteomes" id="UP000183047"/>
    </source>
</evidence>
<organism evidence="3 4">
    <name type="scientific">Butyrivibrio hungatei</name>
    <dbReference type="NCBI Taxonomy" id="185008"/>
    <lineage>
        <taxon>Bacteria</taxon>
        <taxon>Bacillati</taxon>
        <taxon>Bacillota</taxon>
        <taxon>Clostridia</taxon>
        <taxon>Lachnospirales</taxon>
        <taxon>Lachnospiraceae</taxon>
        <taxon>Butyrivibrio</taxon>
    </lineage>
</organism>
<name>A0A1G5B4N2_9FIRM</name>
<dbReference type="GO" id="GO:0004180">
    <property type="term" value="F:carboxypeptidase activity"/>
    <property type="evidence" value="ECO:0007669"/>
    <property type="project" value="UniProtKB-KW"/>
</dbReference>
<dbReference type="RefSeq" id="WP_083334425.1">
    <property type="nucleotide sequence ID" value="NZ_FMUR01000004.1"/>
</dbReference>
<dbReference type="Gene3D" id="3.30.1380.10">
    <property type="match status" value="1"/>
</dbReference>
<gene>
    <name evidence="3" type="ORF">SAMN02910451_00530</name>
</gene>
<dbReference type="CDD" id="cd14852">
    <property type="entry name" value="LD-carboxypeptidase"/>
    <property type="match status" value="1"/>
</dbReference>
<dbReference type="SUPFAM" id="SSF55166">
    <property type="entry name" value="Hedgehog/DD-peptidase"/>
    <property type="match status" value="1"/>
</dbReference>
<keyword evidence="3" id="KW-0121">Carboxypeptidase</keyword>
<dbReference type="Pfam" id="PF02557">
    <property type="entry name" value="VanY"/>
    <property type="match status" value="1"/>
</dbReference>
<dbReference type="PANTHER" id="PTHR34385">
    <property type="entry name" value="D-ALANYL-D-ALANINE CARBOXYPEPTIDASE"/>
    <property type="match status" value="1"/>
</dbReference>
<keyword evidence="1" id="KW-1133">Transmembrane helix</keyword>
<dbReference type="InterPro" id="IPR003709">
    <property type="entry name" value="VanY-like_core_dom"/>
</dbReference>
<evidence type="ECO:0000313" key="3">
    <source>
        <dbReference type="EMBL" id="SCX85134.1"/>
    </source>
</evidence>
<reference evidence="4" key="1">
    <citation type="submission" date="2016-10" db="EMBL/GenBank/DDBJ databases">
        <authorList>
            <person name="Varghese N."/>
            <person name="Submissions S."/>
        </authorList>
    </citation>
    <scope>NUCLEOTIDE SEQUENCE [LARGE SCALE GENOMIC DNA]</scope>
    <source>
        <strain evidence="4">XBD2006</strain>
    </source>
</reference>
<keyword evidence="4" id="KW-1185">Reference proteome</keyword>